<evidence type="ECO:0000259" key="8">
    <source>
        <dbReference type="Pfam" id="PF02897"/>
    </source>
</evidence>
<dbReference type="RefSeq" id="WP_138327698.1">
    <property type="nucleotide sequence ID" value="NZ_VCDI01000009.1"/>
</dbReference>
<comment type="caution">
    <text evidence="9">The sequence shown here is derived from an EMBL/GenBank/DDBJ whole genome shotgun (WGS) entry which is preliminary data.</text>
</comment>
<feature type="domain" description="Peptidase S9A N-terminal" evidence="8">
    <location>
        <begin position="39"/>
        <end position="392"/>
    </location>
</feature>
<dbReference type="AlphaFoldDB" id="A0A5R9J9X9"/>
<dbReference type="GO" id="GO:0070012">
    <property type="term" value="F:oligopeptidase activity"/>
    <property type="evidence" value="ECO:0007669"/>
    <property type="project" value="TreeGrafter"/>
</dbReference>
<feature type="domain" description="Peptidase S9 prolyl oligopeptidase catalytic" evidence="7">
    <location>
        <begin position="529"/>
        <end position="737"/>
    </location>
</feature>
<proteinExistence type="predicted"/>
<sequence length="745" mass="79476">MPRSTRLTTGRRRATIACLLLPAVLLQPGIAKAVTPAAPVARIAPVTDSYFGQGVTDPYRWMESQPKPEFLQYLHAQDDHARGVLAAIPGRDPLAHAISGLDGLLPRISMLTIANGRRFYLKREAGAQIGRLVMRDERGIETVLVDPAGLDSPAGPGAQSHHAEIDQFAPSQDGGLVAYGVSIGGSEKSVLHVVDTITRNNRPDVIDRAQFASVSWAPDGRHFFYTRLPVPVPGAPATAEYAHLRVFEHALGDKADHDRLILDTDHLPFPFKAQQAFASVTCTPGSGHLLATVSDGVSPEVALYTVPLAALAGETLPWRLVAGQADAVVGATVRGNRIDLLTHRNAPHLRIVETDLRAPSFAKARTIVGAGSGVLTDLALAADGLYLVRRDGAVMTLLRLPDGARTPETIMLPFAGTIEPPLEGAGGLVADPGRPGADISLVSWVHPLVWLHYDPIGHTMTDTGIAPPFPHDLKPYQAIETTVRAHDGTMIPLSIVSRRDLPHDGQRPVLLDGYGAYGISYDPAFTPTILPWLDHGGVFAVAHVRGGGERGQAWHEGGRIATKMNTVTDFIACAEAMISRHYTDGAHLAGSGTSAGGILIGGAITQRPDLFRAALIRVGATNSLRGEFTAGGPANIPEFGSVTDAAQFPSLLRMDAYQHVRDHVAYPAVLLTGGADDPRVTVWEPAKMAARLQAATSSGRPVLLRIEFDAGHGIGSTRDQRDLETADEQAFLLWQMGEPGFEPTP</sequence>
<dbReference type="OrthoDB" id="9801421at2"/>
<dbReference type="Pfam" id="PF02897">
    <property type="entry name" value="Peptidase_S9_N"/>
    <property type="match status" value="1"/>
</dbReference>
<keyword evidence="5" id="KW-0720">Serine protease</keyword>
<reference evidence="9 10" key="1">
    <citation type="submission" date="2019-05" db="EMBL/GenBank/DDBJ databases">
        <authorList>
            <person name="Pankratov T."/>
            <person name="Grouzdev D."/>
        </authorList>
    </citation>
    <scope>NUCLEOTIDE SEQUENCE [LARGE SCALE GENOMIC DNA]</scope>
    <source>
        <strain evidence="9 10">KEBCLARHB70R</strain>
    </source>
</reference>
<evidence type="ECO:0000256" key="6">
    <source>
        <dbReference type="SAM" id="SignalP"/>
    </source>
</evidence>
<evidence type="ECO:0000256" key="3">
    <source>
        <dbReference type="ARBA" id="ARBA00022670"/>
    </source>
</evidence>
<dbReference type="InterPro" id="IPR002470">
    <property type="entry name" value="Peptidase_S9A"/>
</dbReference>
<dbReference type="SUPFAM" id="SSF50993">
    <property type="entry name" value="Peptidase/esterase 'gauge' domain"/>
    <property type="match status" value="1"/>
</dbReference>
<dbReference type="Gene3D" id="2.130.10.120">
    <property type="entry name" value="Prolyl oligopeptidase, N-terminal domain"/>
    <property type="match status" value="1"/>
</dbReference>
<keyword evidence="3" id="KW-0645">Protease</keyword>
<evidence type="ECO:0000256" key="2">
    <source>
        <dbReference type="ARBA" id="ARBA00011897"/>
    </source>
</evidence>
<dbReference type="GO" id="GO:0004252">
    <property type="term" value="F:serine-type endopeptidase activity"/>
    <property type="evidence" value="ECO:0007669"/>
    <property type="project" value="UniProtKB-EC"/>
</dbReference>
<evidence type="ECO:0000259" key="7">
    <source>
        <dbReference type="Pfam" id="PF00326"/>
    </source>
</evidence>
<dbReference type="EMBL" id="VCDI01000009">
    <property type="protein sequence ID" value="TLU71028.1"/>
    <property type="molecule type" value="Genomic_DNA"/>
</dbReference>
<name>A0A5R9J9X9_9PROT</name>
<dbReference type="PANTHER" id="PTHR42881">
    <property type="entry name" value="PROLYL ENDOPEPTIDASE"/>
    <property type="match status" value="1"/>
</dbReference>
<evidence type="ECO:0000313" key="10">
    <source>
        <dbReference type="Proteomes" id="UP000305654"/>
    </source>
</evidence>
<dbReference type="Proteomes" id="UP000305654">
    <property type="component" value="Unassembled WGS sequence"/>
</dbReference>
<keyword evidence="4" id="KW-0378">Hydrolase</keyword>
<dbReference type="GO" id="GO:0005829">
    <property type="term" value="C:cytosol"/>
    <property type="evidence" value="ECO:0007669"/>
    <property type="project" value="TreeGrafter"/>
</dbReference>
<comment type="catalytic activity">
    <reaction evidence="1">
        <text>Hydrolysis of Pro-|-Xaa &gt;&gt; Ala-|-Xaa in oligopeptides.</text>
        <dbReference type="EC" id="3.4.21.26"/>
    </reaction>
</comment>
<accession>A0A5R9J9X9</accession>
<evidence type="ECO:0000256" key="5">
    <source>
        <dbReference type="ARBA" id="ARBA00022825"/>
    </source>
</evidence>
<dbReference type="InterPro" id="IPR001375">
    <property type="entry name" value="Peptidase_S9_cat"/>
</dbReference>
<dbReference type="InterPro" id="IPR051167">
    <property type="entry name" value="Prolyl_oligopep/macrocyclase"/>
</dbReference>
<dbReference type="GO" id="GO:0006508">
    <property type="term" value="P:proteolysis"/>
    <property type="evidence" value="ECO:0007669"/>
    <property type="project" value="UniProtKB-KW"/>
</dbReference>
<gene>
    <name evidence="9" type="ORF">FE263_19455</name>
</gene>
<evidence type="ECO:0000256" key="1">
    <source>
        <dbReference type="ARBA" id="ARBA00001070"/>
    </source>
</evidence>
<evidence type="ECO:0000313" key="9">
    <source>
        <dbReference type="EMBL" id="TLU71028.1"/>
    </source>
</evidence>
<feature type="chain" id="PRO_5024382333" description="prolyl oligopeptidase" evidence="6">
    <location>
        <begin position="34"/>
        <end position="745"/>
    </location>
</feature>
<dbReference type="InterPro" id="IPR023302">
    <property type="entry name" value="Pept_S9A_N"/>
</dbReference>
<protein>
    <recommendedName>
        <fullName evidence="2">prolyl oligopeptidase</fullName>
        <ecNumber evidence="2">3.4.21.26</ecNumber>
    </recommendedName>
</protein>
<dbReference type="PANTHER" id="PTHR42881:SF2">
    <property type="entry name" value="PROLYL ENDOPEPTIDASE"/>
    <property type="match status" value="1"/>
</dbReference>
<keyword evidence="10" id="KW-1185">Reference proteome</keyword>
<keyword evidence="6" id="KW-0732">Signal</keyword>
<dbReference type="EC" id="3.4.21.26" evidence="2"/>
<evidence type="ECO:0000256" key="4">
    <source>
        <dbReference type="ARBA" id="ARBA00022801"/>
    </source>
</evidence>
<organism evidence="9 10">
    <name type="scientific">Lichenicoccus roseus</name>
    <dbReference type="NCBI Taxonomy" id="2683649"/>
    <lineage>
        <taxon>Bacteria</taxon>
        <taxon>Pseudomonadati</taxon>
        <taxon>Pseudomonadota</taxon>
        <taxon>Alphaproteobacteria</taxon>
        <taxon>Acetobacterales</taxon>
        <taxon>Acetobacteraceae</taxon>
        <taxon>Lichenicoccus</taxon>
    </lineage>
</organism>
<dbReference type="Gene3D" id="3.40.50.1820">
    <property type="entry name" value="alpha/beta hydrolase"/>
    <property type="match status" value="1"/>
</dbReference>
<feature type="signal peptide" evidence="6">
    <location>
        <begin position="1"/>
        <end position="33"/>
    </location>
</feature>
<dbReference type="Pfam" id="PF00326">
    <property type="entry name" value="Peptidase_S9"/>
    <property type="match status" value="1"/>
</dbReference>
<dbReference type="SUPFAM" id="SSF53474">
    <property type="entry name" value="alpha/beta-Hydrolases"/>
    <property type="match status" value="1"/>
</dbReference>
<dbReference type="InterPro" id="IPR029058">
    <property type="entry name" value="AB_hydrolase_fold"/>
</dbReference>
<dbReference type="PRINTS" id="PR00862">
    <property type="entry name" value="PROLIGOPTASE"/>
</dbReference>